<protein>
    <submittedName>
        <fullName evidence="2">Uncharacterized protein</fullName>
    </submittedName>
</protein>
<evidence type="ECO:0000313" key="2">
    <source>
        <dbReference type="EMBL" id="KAJ3666909.1"/>
    </source>
</evidence>
<proteinExistence type="predicted"/>
<keyword evidence="3" id="KW-1185">Reference proteome</keyword>
<dbReference type="AlphaFoldDB" id="A0AA38MTI4"/>
<dbReference type="Proteomes" id="UP001168821">
    <property type="component" value="Unassembled WGS sequence"/>
</dbReference>
<dbReference type="EMBL" id="JALNTZ010000001">
    <property type="protein sequence ID" value="KAJ3666909.1"/>
    <property type="molecule type" value="Genomic_DNA"/>
</dbReference>
<sequence length="109" mass="12949">MFQFRSERDLERFPISNRHYIFIIWPYLGTDLLLRYIFDGLLDVNRSRRNSMNSHPACHPSARLVLSRSANLTAESEEQGSKRTNRRGLNRRLHNVRGSKHSQTRQWPI</sequence>
<comment type="caution">
    <text evidence="2">The sequence shown here is derived from an EMBL/GenBank/DDBJ whole genome shotgun (WGS) entry which is preliminary data.</text>
</comment>
<feature type="region of interest" description="Disordered" evidence="1">
    <location>
        <begin position="73"/>
        <end position="109"/>
    </location>
</feature>
<evidence type="ECO:0000256" key="1">
    <source>
        <dbReference type="SAM" id="MobiDB-lite"/>
    </source>
</evidence>
<reference evidence="2" key="1">
    <citation type="journal article" date="2023" name="G3 (Bethesda)">
        <title>Whole genome assemblies of Zophobas morio and Tenebrio molitor.</title>
        <authorList>
            <person name="Kaur S."/>
            <person name="Stinson S.A."/>
            <person name="diCenzo G.C."/>
        </authorList>
    </citation>
    <scope>NUCLEOTIDE SEQUENCE</scope>
    <source>
        <strain evidence="2">QUZm001</strain>
    </source>
</reference>
<accession>A0AA38MTI4</accession>
<gene>
    <name evidence="2" type="ORF">Zmor_002332</name>
</gene>
<organism evidence="2 3">
    <name type="scientific">Zophobas morio</name>
    <dbReference type="NCBI Taxonomy" id="2755281"/>
    <lineage>
        <taxon>Eukaryota</taxon>
        <taxon>Metazoa</taxon>
        <taxon>Ecdysozoa</taxon>
        <taxon>Arthropoda</taxon>
        <taxon>Hexapoda</taxon>
        <taxon>Insecta</taxon>
        <taxon>Pterygota</taxon>
        <taxon>Neoptera</taxon>
        <taxon>Endopterygota</taxon>
        <taxon>Coleoptera</taxon>
        <taxon>Polyphaga</taxon>
        <taxon>Cucujiformia</taxon>
        <taxon>Tenebrionidae</taxon>
        <taxon>Zophobas</taxon>
    </lineage>
</organism>
<evidence type="ECO:0000313" key="3">
    <source>
        <dbReference type="Proteomes" id="UP001168821"/>
    </source>
</evidence>
<feature type="compositionally biased region" description="Basic residues" evidence="1">
    <location>
        <begin position="83"/>
        <end position="103"/>
    </location>
</feature>
<name>A0AA38MTI4_9CUCU</name>